<accession>A0A6I4STE5</accession>
<feature type="domain" description="Fatty acid desaturase" evidence="3">
    <location>
        <begin position="91"/>
        <end position="315"/>
    </location>
</feature>
<dbReference type="AlphaFoldDB" id="A0A6I4STE5"/>
<gene>
    <name evidence="4" type="ORF">GRI89_03665</name>
</gene>
<proteinExistence type="predicted"/>
<keyword evidence="2" id="KW-0812">Transmembrane</keyword>
<dbReference type="InterPro" id="IPR005804">
    <property type="entry name" value="FA_desaturase_dom"/>
</dbReference>
<evidence type="ECO:0000256" key="2">
    <source>
        <dbReference type="SAM" id="Phobius"/>
    </source>
</evidence>
<sequence length="352" mass="39592">MPMQPLHRPERPAATDRQPRRRASIPRSIQRKGKTMAITRDTELHRWRRLAVMRDHPELTALMGPYLPTAGWAVAVVGVQVCIAAWIGQQPWWAIAITAYTVGAVASLSLLSLLHETSHDLVFRRPSANQWLGIFCGLPLMVPAATSYRKGHHLHHSHLGDTVYDGDFASPWEARMVGNCPLRKAMWLVAQPLLLSLRIGRMPGVVVVDRWSLANVAVQVVFDVAVVVWLGWGAATYLVLAHCFALGLHPLGGRWIQEHHIVDPGQVTYSYYGPMNRLVFNCGYHSEHHDLMRVPWIHLPKVRRIASEVYGPLHAHTSWGRLLVRFLFDRELTLANRTYGCGNKGAARKVTA</sequence>
<dbReference type="Proteomes" id="UP000433652">
    <property type="component" value="Unassembled WGS sequence"/>
</dbReference>
<feature type="compositionally biased region" description="Basic and acidic residues" evidence="1">
    <location>
        <begin position="7"/>
        <end position="18"/>
    </location>
</feature>
<feature type="compositionally biased region" description="Basic residues" evidence="1">
    <location>
        <begin position="19"/>
        <end position="32"/>
    </location>
</feature>
<dbReference type="GO" id="GO:0016020">
    <property type="term" value="C:membrane"/>
    <property type="evidence" value="ECO:0007669"/>
    <property type="project" value="GOC"/>
</dbReference>
<dbReference type="GO" id="GO:0046513">
    <property type="term" value="P:ceramide biosynthetic process"/>
    <property type="evidence" value="ECO:0007669"/>
    <property type="project" value="TreeGrafter"/>
</dbReference>
<feature type="transmembrane region" description="Helical" evidence="2">
    <location>
        <begin position="92"/>
        <end position="111"/>
    </location>
</feature>
<feature type="transmembrane region" description="Helical" evidence="2">
    <location>
        <begin position="66"/>
        <end position="87"/>
    </location>
</feature>
<reference evidence="4 5" key="1">
    <citation type="submission" date="2019-12" db="EMBL/GenBank/DDBJ databases">
        <title>Genomic-based taxomic classification of the family Erythrobacteraceae.</title>
        <authorList>
            <person name="Xu L."/>
        </authorList>
    </citation>
    <scope>NUCLEOTIDE SEQUENCE [LARGE SCALE GENOMIC DNA]</scope>
    <source>
        <strain evidence="4 5">MCCC 1K01500</strain>
    </source>
</reference>
<keyword evidence="2" id="KW-1133">Transmembrane helix</keyword>
<name>A0A6I4STE5_9SPHN</name>
<evidence type="ECO:0000259" key="3">
    <source>
        <dbReference type="Pfam" id="PF00487"/>
    </source>
</evidence>
<keyword evidence="5" id="KW-1185">Reference proteome</keyword>
<feature type="transmembrane region" description="Helical" evidence="2">
    <location>
        <begin position="226"/>
        <end position="248"/>
    </location>
</feature>
<comment type="caution">
    <text evidence="4">The sequence shown here is derived from an EMBL/GenBank/DDBJ whole genome shotgun (WGS) entry which is preliminary data.</text>
</comment>
<evidence type="ECO:0000313" key="5">
    <source>
        <dbReference type="Proteomes" id="UP000433652"/>
    </source>
</evidence>
<dbReference type="PANTHER" id="PTHR12879">
    <property type="entry name" value="SPHINGOLIPID DELTA 4 DESATURASE/C-4 HYDROXYLASE PROTEIN DES2"/>
    <property type="match status" value="1"/>
</dbReference>
<organism evidence="4 5">
    <name type="scientific">Croceibacterium salegens</name>
    <dbReference type="NCBI Taxonomy" id="1737568"/>
    <lineage>
        <taxon>Bacteria</taxon>
        <taxon>Pseudomonadati</taxon>
        <taxon>Pseudomonadota</taxon>
        <taxon>Alphaproteobacteria</taxon>
        <taxon>Sphingomonadales</taxon>
        <taxon>Erythrobacteraceae</taxon>
        <taxon>Croceibacterium</taxon>
    </lineage>
</organism>
<dbReference type="Pfam" id="PF00487">
    <property type="entry name" value="FA_desaturase"/>
    <property type="match status" value="1"/>
</dbReference>
<evidence type="ECO:0000256" key="1">
    <source>
        <dbReference type="SAM" id="MobiDB-lite"/>
    </source>
</evidence>
<evidence type="ECO:0000313" key="4">
    <source>
        <dbReference type="EMBL" id="MXO58638.1"/>
    </source>
</evidence>
<feature type="region of interest" description="Disordered" evidence="1">
    <location>
        <begin position="1"/>
        <end position="32"/>
    </location>
</feature>
<dbReference type="EMBL" id="WTYM01000030">
    <property type="protein sequence ID" value="MXO58638.1"/>
    <property type="molecule type" value="Genomic_DNA"/>
</dbReference>
<dbReference type="PANTHER" id="PTHR12879:SF8">
    <property type="entry name" value="SPHINGOLIPID DELTA(4)-DESATURASE DES1"/>
    <property type="match status" value="1"/>
</dbReference>
<keyword evidence="2" id="KW-0472">Membrane</keyword>
<dbReference type="GO" id="GO:0042284">
    <property type="term" value="F:sphingolipid delta-4 desaturase activity"/>
    <property type="evidence" value="ECO:0007669"/>
    <property type="project" value="TreeGrafter"/>
</dbReference>
<protein>
    <submittedName>
        <fullName evidence="4">Fatty acid desaturase</fullName>
    </submittedName>
</protein>